<sequence length="60" mass="7014">MSRRDWHWSLLFKVYGPATVEGALHGATNEAREQWKRHWAERKRIAAQERAARRAAAGDR</sequence>
<dbReference type="Proteomes" id="UP000619260">
    <property type="component" value="Unassembled WGS sequence"/>
</dbReference>
<reference evidence="1" key="1">
    <citation type="submission" date="2021-01" db="EMBL/GenBank/DDBJ databases">
        <title>Whole genome shotgun sequence of Virgisporangium aliadipatigenens NBRC 105644.</title>
        <authorList>
            <person name="Komaki H."/>
            <person name="Tamura T."/>
        </authorList>
    </citation>
    <scope>NUCLEOTIDE SEQUENCE</scope>
    <source>
        <strain evidence="1">NBRC 105644</strain>
    </source>
</reference>
<protein>
    <submittedName>
        <fullName evidence="1">Uncharacterized protein</fullName>
    </submittedName>
</protein>
<name>A0A8J3YEU5_9ACTN</name>
<dbReference type="AlphaFoldDB" id="A0A8J3YEU5"/>
<comment type="caution">
    <text evidence="1">The sequence shown here is derived from an EMBL/GenBank/DDBJ whole genome shotgun (WGS) entry which is preliminary data.</text>
</comment>
<evidence type="ECO:0000313" key="2">
    <source>
        <dbReference type="Proteomes" id="UP000619260"/>
    </source>
</evidence>
<evidence type="ECO:0000313" key="1">
    <source>
        <dbReference type="EMBL" id="GIJ43834.1"/>
    </source>
</evidence>
<accession>A0A8J3YEU5</accession>
<gene>
    <name evidence="1" type="ORF">Val02_07200</name>
</gene>
<organism evidence="1 2">
    <name type="scientific">Virgisporangium aliadipatigenens</name>
    <dbReference type="NCBI Taxonomy" id="741659"/>
    <lineage>
        <taxon>Bacteria</taxon>
        <taxon>Bacillati</taxon>
        <taxon>Actinomycetota</taxon>
        <taxon>Actinomycetes</taxon>
        <taxon>Micromonosporales</taxon>
        <taxon>Micromonosporaceae</taxon>
        <taxon>Virgisporangium</taxon>
    </lineage>
</organism>
<dbReference type="EMBL" id="BOPF01000002">
    <property type="protein sequence ID" value="GIJ43834.1"/>
    <property type="molecule type" value="Genomic_DNA"/>
</dbReference>
<dbReference type="RefSeq" id="WP_203897374.1">
    <property type="nucleotide sequence ID" value="NZ_BOPF01000002.1"/>
</dbReference>
<proteinExistence type="predicted"/>
<keyword evidence="2" id="KW-1185">Reference proteome</keyword>